<dbReference type="InterPro" id="IPR002900">
    <property type="entry name" value="DUF38/FTH_CAE_spp"/>
</dbReference>
<dbReference type="InterPro" id="IPR040161">
    <property type="entry name" value="FB224"/>
</dbReference>
<dbReference type="EMBL" id="WUAV01000005">
    <property type="protein sequence ID" value="KAF1754883.1"/>
    <property type="molecule type" value="Genomic_DNA"/>
</dbReference>
<comment type="caution">
    <text evidence="2">The sequence shown here is derived from an EMBL/GenBank/DDBJ whole genome shotgun (WGS) entry which is preliminary data.</text>
</comment>
<evidence type="ECO:0000259" key="1">
    <source>
        <dbReference type="SMART" id="SM00256"/>
    </source>
</evidence>
<dbReference type="Pfam" id="PF01827">
    <property type="entry name" value="FTH"/>
    <property type="match status" value="1"/>
</dbReference>
<name>A0A6A5GJL7_CAERE</name>
<gene>
    <name evidence="2" type="ORF">GCK72_021448</name>
</gene>
<evidence type="ECO:0000313" key="3">
    <source>
        <dbReference type="Proteomes" id="UP000483820"/>
    </source>
</evidence>
<dbReference type="InterPro" id="IPR001810">
    <property type="entry name" value="F-box_dom"/>
</dbReference>
<dbReference type="Proteomes" id="UP000483820">
    <property type="component" value="Chromosome V"/>
</dbReference>
<dbReference type="CTD" id="78777241"/>
<dbReference type="AlphaFoldDB" id="A0A6A5GJL7"/>
<dbReference type="GO" id="GO:0045087">
    <property type="term" value="P:innate immune response"/>
    <property type="evidence" value="ECO:0007669"/>
    <property type="project" value="TreeGrafter"/>
</dbReference>
<dbReference type="RefSeq" id="XP_053583184.1">
    <property type="nucleotide sequence ID" value="XM_053734271.1"/>
</dbReference>
<dbReference type="GeneID" id="78777241"/>
<dbReference type="PANTHER" id="PTHR23015:SF4">
    <property type="entry name" value="DUF38 DOMAIN-CONTAINING PROTEIN-RELATED"/>
    <property type="match status" value="1"/>
</dbReference>
<organism evidence="2 3">
    <name type="scientific">Caenorhabditis remanei</name>
    <name type="common">Caenorhabditis vulgaris</name>
    <dbReference type="NCBI Taxonomy" id="31234"/>
    <lineage>
        <taxon>Eukaryota</taxon>
        <taxon>Metazoa</taxon>
        <taxon>Ecdysozoa</taxon>
        <taxon>Nematoda</taxon>
        <taxon>Chromadorea</taxon>
        <taxon>Rhabditida</taxon>
        <taxon>Rhabditina</taxon>
        <taxon>Rhabditomorpha</taxon>
        <taxon>Rhabditoidea</taxon>
        <taxon>Rhabditidae</taxon>
        <taxon>Peloderinae</taxon>
        <taxon>Caenorhabditis</taxon>
    </lineage>
</organism>
<accession>A0A6A5GJL7</accession>
<dbReference type="Pfam" id="PF00646">
    <property type="entry name" value="F-box"/>
    <property type="match status" value="1"/>
</dbReference>
<dbReference type="KEGG" id="crq:GCK72_021448"/>
<reference evidence="2 3" key="1">
    <citation type="submission" date="2019-12" db="EMBL/GenBank/DDBJ databases">
        <title>Chromosome-level assembly of the Caenorhabditis remanei genome.</title>
        <authorList>
            <person name="Teterina A.A."/>
            <person name="Willis J.H."/>
            <person name="Phillips P.C."/>
        </authorList>
    </citation>
    <scope>NUCLEOTIDE SEQUENCE [LARGE SCALE GENOMIC DNA]</scope>
    <source>
        <strain evidence="2 3">PX506</strain>
        <tissue evidence="2">Whole organism</tissue>
    </source>
</reference>
<evidence type="ECO:0000313" key="2">
    <source>
        <dbReference type="EMBL" id="KAF1754883.1"/>
    </source>
</evidence>
<dbReference type="SMART" id="SM00256">
    <property type="entry name" value="FBOX"/>
    <property type="match status" value="1"/>
</dbReference>
<protein>
    <recommendedName>
        <fullName evidence="1">F-box domain-containing protein</fullName>
    </recommendedName>
</protein>
<proteinExistence type="predicted"/>
<sequence>MTSLIEIPEVAMTKVINKCDYQSIQVLRKVCKSLCSFIDSIKIGLAINYIYVIVESEEIRLHLYFKQHPQIIIEYQKLENGCSVVFFNEENRRKYLENDNFIYIFCMDFQLVLQILKAPIENLRFSFKSDTTSQEFAKKFDLPLRVEKLTVSLTHQNQLLSVLKHANSKFLKKILIVSVKRERVQLEINEPMELEQWRAAEQLTIRHFFVKTSVQKLTNFSNVYVNVETLSADDVAYLKEKFLNTESMKYFGVAFSKLINEEKLEQIFGHVDSTTDEYGQTKKVWSFEIPRRCLTLKISLFRYLVAFDMSEK</sequence>
<dbReference type="PANTHER" id="PTHR23015">
    <property type="entry name" value="UNCHARACTERIZED C.ELEGANS PROTEIN"/>
    <property type="match status" value="1"/>
</dbReference>
<feature type="domain" description="F-box" evidence="1">
    <location>
        <begin position="7"/>
        <end position="47"/>
    </location>
</feature>